<organism evidence="3 4">
    <name type="scientific">Paraglaciecola polaris LMG 21857</name>
    <dbReference type="NCBI Taxonomy" id="1129793"/>
    <lineage>
        <taxon>Bacteria</taxon>
        <taxon>Pseudomonadati</taxon>
        <taxon>Pseudomonadota</taxon>
        <taxon>Gammaproteobacteria</taxon>
        <taxon>Alteromonadales</taxon>
        <taxon>Alteromonadaceae</taxon>
        <taxon>Paraglaciecola</taxon>
    </lineage>
</organism>
<dbReference type="Gene3D" id="3.40.50.720">
    <property type="entry name" value="NAD(P)-binding Rossmann-like Domain"/>
    <property type="match status" value="1"/>
</dbReference>
<protein>
    <submittedName>
        <fullName evidence="3">Short chain dehydrogenase family protein</fullName>
    </submittedName>
</protein>
<dbReference type="Proteomes" id="UP000006322">
    <property type="component" value="Unassembled WGS sequence"/>
</dbReference>
<evidence type="ECO:0000256" key="2">
    <source>
        <dbReference type="ARBA" id="ARBA00023002"/>
    </source>
</evidence>
<evidence type="ECO:0000313" key="3">
    <source>
        <dbReference type="EMBL" id="GAC35466.1"/>
    </source>
</evidence>
<dbReference type="GO" id="GO:0016491">
    <property type="term" value="F:oxidoreductase activity"/>
    <property type="evidence" value="ECO:0007669"/>
    <property type="project" value="UniProtKB-KW"/>
</dbReference>
<comment type="caution">
    <text evidence="3">The sequence shown here is derived from an EMBL/GenBank/DDBJ whole genome shotgun (WGS) entry which is preliminary data.</text>
</comment>
<dbReference type="EMBL" id="BAER01000138">
    <property type="protein sequence ID" value="GAC35466.1"/>
    <property type="molecule type" value="Genomic_DNA"/>
</dbReference>
<comment type="similarity">
    <text evidence="1">Belongs to the short-chain dehydrogenases/reductases (SDR) family.</text>
</comment>
<name>K6ZHG7_9ALTE</name>
<dbReference type="InterPro" id="IPR036291">
    <property type="entry name" value="NAD(P)-bd_dom_sf"/>
</dbReference>
<reference evidence="4" key="1">
    <citation type="journal article" date="2014" name="Environ. Microbiol.">
        <title>Comparative genomics of the marine bacterial genus Glaciecola reveals the high degree of genomic diversity and genomic characteristic for cold adaptation.</title>
        <authorList>
            <person name="Qin Q.L."/>
            <person name="Xie B.B."/>
            <person name="Yu Y."/>
            <person name="Shu Y.L."/>
            <person name="Rong J.C."/>
            <person name="Zhang Y.J."/>
            <person name="Zhao D.L."/>
            <person name="Chen X.L."/>
            <person name="Zhang X.Y."/>
            <person name="Chen B."/>
            <person name="Zhou B.C."/>
            <person name="Zhang Y.Z."/>
        </authorList>
    </citation>
    <scope>NUCLEOTIDE SEQUENCE [LARGE SCALE GENOMIC DNA]</scope>
    <source>
        <strain evidence="4">LMG 21857</strain>
    </source>
</reference>
<gene>
    <name evidence="3" type="ORF">GPLA_4592</name>
</gene>
<dbReference type="OrthoDB" id="335726at2"/>
<keyword evidence="4" id="KW-1185">Reference proteome</keyword>
<dbReference type="PANTHER" id="PTHR44196">
    <property type="entry name" value="DEHYDROGENASE/REDUCTASE SDR FAMILY MEMBER 7B"/>
    <property type="match status" value="1"/>
</dbReference>
<dbReference type="STRING" id="1129793.GPLA_4592"/>
<proteinExistence type="inferred from homology"/>
<dbReference type="InterPro" id="IPR002347">
    <property type="entry name" value="SDR_fam"/>
</dbReference>
<dbReference type="GO" id="GO:0016020">
    <property type="term" value="C:membrane"/>
    <property type="evidence" value="ECO:0007669"/>
    <property type="project" value="TreeGrafter"/>
</dbReference>
<dbReference type="PRINTS" id="PR00081">
    <property type="entry name" value="GDHRDH"/>
</dbReference>
<evidence type="ECO:0000313" key="4">
    <source>
        <dbReference type="Proteomes" id="UP000006322"/>
    </source>
</evidence>
<keyword evidence="2" id="KW-0560">Oxidoreductase</keyword>
<dbReference type="SUPFAM" id="SSF51735">
    <property type="entry name" value="NAD(P)-binding Rossmann-fold domains"/>
    <property type="match status" value="1"/>
</dbReference>
<dbReference type="PANTHER" id="PTHR44196:SF1">
    <property type="entry name" value="DEHYDROGENASE_REDUCTASE SDR FAMILY MEMBER 7B"/>
    <property type="match status" value="1"/>
</dbReference>
<evidence type="ECO:0000256" key="1">
    <source>
        <dbReference type="ARBA" id="ARBA00006484"/>
    </source>
</evidence>
<sequence length="243" mass="26725">MKRMLVTGATSGIGEALVKLAANKDYRVIACGRNGEKLNTLSTIQNVSALKFDVSDQQQTLNALRHTSADIYVLNAGVCEYVEIDTFDPAMFRRVFEANFFGVVNCIDALLPQLVTGNQLVIVDSMARLLPFTQSQAYGASKAALHYLTKTMEVDLASRGIIVQSVSPGFVATPLTNKNDFDMPMRISVDEAVASLLHGIEKHTSSIFFPTIFGMLLRTLYRLPSSLKVALSKRMKNNKQDVN</sequence>
<dbReference type="Pfam" id="PF00106">
    <property type="entry name" value="adh_short"/>
    <property type="match status" value="1"/>
</dbReference>
<dbReference type="RefSeq" id="WP_007107228.1">
    <property type="nucleotide sequence ID" value="NZ_BAER01000138.1"/>
</dbReference>
<accession>K6ZHG7</accession>
<dbReference type="AlphaFoldDB" id="K6ZHG7"/>